<accession>A0A0F8WGV1</accession>
<name>A0A0F8WGV1_9ZZZZ</name>
<dbReference type="EMBL" id="LAZR01065164">
    <property type="protein sequence ID" value="KKK56087.1"/>
    <property type="molecule type" value="Genomic_DNA"/>
</dbReference>
<comment type="caution">
    <text evidence="1">The sequence shown here is derived from an EMBL/GenBank/DDBJ whole genome shotgun (WGS) entry which is preliminary data.</text>
</comment>
<dbReference type="AlphaFoldDB" id="A0A0F8WGV1"/>
<reference evidence="1" key="1">
    <citation type="journal article" date="2015" name="Nature">
        <title>Complex archaea that bridge the gap between prokaryotes and eukaryotes.</title>
        <authorList>
            <person name="Spang A."/>
            <person name="Saw J.H."/>
            <person name="Jorgensen S.L."/>
            <person name="Zaremba-Niedzwiedzka K."/>
            <person name="Martijn J."/>
            <person name="Lind A.E."/>
            <person name="van Eijk R."/>
            <person name="Schleper C."/>
            <person name="Guy L."/>
            <person name="Ettema T.J."/>
        </authorList>
    </citation>
    <scope>NUCLEOTIDE SEQUENCE</scope>
</reference>
<proteinExistence type="predicted"/>
<feature type="non-terminal residue" evidence="1">
    <location>
        <position position="1"/>
    </location>
</feature>
<protein>
    <submittedName>
        <fullName evidence="1">Uncharacterized protein</fullName>
    </submittedName>
</protein>
<evidence type="ECO:0000313" key="1">
    <source>
        <dbReference type="EMBL" id="KKK56087.1"/>
    </source>
</evidence>
<gene>
    <name evidence="1" type="ORF">LCGC14_3068070</name>
</gene>
<organism evidence="1">
    <name type="scientific">marine sediment metagenome</name>
    <dbReference type="NCBI Taxonomy" id="412755"/>
    <lineage>
        <taxon>unclassified sequences</taxon>
        <taxon>metagenomes</taxon>
        <taxon>ecological metagenomes</taxon>
    </lineage>
</organism>
<sequence>YGDSTADGATYVWCSVEPGFPKEPEFEHAKKMQPGIAVEVWLREVSYTLA</sequence>